<dbReference type="Proteomes" id="UP001066276">
    <property type="component" value="Chromosome 3_1"/>
</dbReference>
<name>A0AAV7UD09_PLEWA</name>
<accession>A0AAV7UD09</accession>
<dbReference type="AlphaFoldDB" id="A0AAV7UD09"/>
<evidence type="ECO:0000313" key="2">
    <source>
        <dbReference type="Proteomes" id="UP001066276"/>
    </source>
</evidence>
<comment type="caution">
    <text evidence="1">The sequence shown here is derived from an EMBL/GenBank/DDBJ whole genome shotgun (WGS) entry which is preliminary data.</text>
</comment>
<organism evidence="1 2">
    <name type="scientific">Pleurodeles waltl</name>
    <name type="common">Iberian ribbed newt</name>
    <dbReference type="NCBI Taxonomy" id="8319"/>
    <lineage>
        <taxon>Eukaryota</taxon>
        <taxon>Metazoa</taxon>
        <taxon>Chordata</taxon>
        <taxon>Craniata</taxon>
        <taxon>Vertebrata</taxon>
        <taxon>Euteleostomi</taxon>
        <taxon>Amphibia</taxon>
        <taxon>Batrachia</taxon>
        <taxon>Caudata</taxon>
        <taxon>Salamandroidea</taxon>
        <taxon>Salamandridae</taxon>
        <taxon>Pleurodelinae</taxon>
        <taxon>Pleurodeles</taxon>
    </lineage>
</organism>
<sequence>MLVRRLDGVLLWSMSHAMTMSRARKDGQTGMSTHIVISATIPIASTSTNQWPCLTLRLLWRVARAVLKEYPGVLRTRLHPPTPVGLQHEQSKNNALVYWGTRLHSDSCGSVARAVPSVLTGGACRTKVVPLW</sequence>
<protein>
    <recommendedName>
        <fullName evidence="3">Secreted protein</fullName>
    </recommendedName>
</protein>
<proteinExistence type="predicted"/>
<dbReference type="EMBL" id="JANPWB010000005">
    <property type="protein sequence ID" value="KAJ1186396.1"/>
    <property type="molecule type" value="Genomic_DNA"/>
</dbReference>
<keyword evidence="2" id="KW-1185">Reference proteome</keyword>
<reference evidence="1" key="1">
    <citation type="journal article" date="2022" name="bioRxiv">
        <title>Sequencing and chromosome-scale assembly of the giantPleurodeles waltlgenome.</title>
        <authorList>
            <person name="Brown T."/>
            <person name="Elewa A."/>
            <person name="Iarovenko S."/>
            <person name="Subramanian E."/>
            <person name="Araus A.J."/>
            <person name="Petzold A."/>
            <person name="Susuki M."/>
            <person name="Suzuki K.-i.T."/>
            <person name="Hayashi T."/>
            <person name="Toyoda A."/>
            <person name="Oliveira C."/>
            <person name="Osipova E."/>
            <person name="Leigh N.D."/>
            <person name="Simon A."/>
            <person name="Yun M.H."/>
        </authorList>
    </citation>
    <scope>NUCLEOTIDE SEQUENCE</scope>
    <source>
        <strain evidence="1">20211129_DDA</strain>
        <tissue evidence="1">Liver</tissue>
    </source>
</reference>
<gene>
    <name evidence="1" type="ORF">NDU88_003177</name>
</gene>
<evidence type="ECO:0000313" key="1">
    <source>
        <dbReference type="EMBL" id="KAJ1186396.1"/>
    </source>
</evidence>
<evidence type="ECO:0008006" key="3">
    <source>
        <dbReference type="Google" id="ProtNLM"/>
    </source>
</evidence>